<protein>
    <recommendedName>
        <fullName evidence="12">RNA helicase</fullName>
    </recommendedName>
</protein>
<keyword evidence="3" id="KW-0347">Helicase</keyword>
<feature type="compositionally biased region" description="Low complexity" evidence="6">
    <location>
        <begin position="1045"/>
        <end position="1055"/>
    </location>
</feature>
<dbReference type="PANTHER" id="PTHR18934:SF237">
    <property type="entry name" value="ATP-DEPENDENT DNA_RNA HELICASE DHX36"/>
    <property type="match status" value="1"/>
</dbReference>
<dbReference type="SMART" id="SM00487">
    <property type="entry name" value="DEXDc"/>
    <property type="match status" value="1"/>
</dbReference>
<dbReference type="Gene3D" id="1.20.120.1080">
    <property type="match status" value="1"/>
</dbReference>
<feature type="domain" description="Helicase C-terminal" evidence="9">
    <location>
        <begin position="323"/>
        <end position="494"/>
    </location>
</feature>
<feature type="region of interest" description="Disordered" evidence="6">
    <location>
        <begin position="114"/>
        <end position="133"/>
    </location>
</feature>
<dbReference type="Gene3D" id="3.30.70.330">
    <property type="match status" value="1"/>
</dbReference>
<dbReference type="EMBL" id="CAUYUJ010011647">
    <property type="protein sequence ID" value="CAK0832306.1"/>
    <property type="molecule type" value="Genomic_DNA"/>
</dbReference>
<keyword evidence="2" id="KW-0378">Hydrolase</keyword>
<dbReference type="InterPro" id="IPR012677">
    <property type="entry name" value="Nucleotide-bd_a/b_plait_sf"/>
</dbReference>
<feature type="compositionally biased region" description="Low complexity" evidence="6">
    <location>
        <begin position="1017"/>
        <end position="1026"/>
    </location>
</feature>
<feature type="compositionally biased region" description="Basic residues" evidence="6">
    <location>
        <begin position="1283"/>
        <end position="1299"/>
    </location>
</feature>
<evidence type="ECO:0000259" key="8">
    <source>
        <dbReference type="PROSITE" id="PS51192"/>
    </source>
</evidence>
<feature type="domain" description="Helicase ATP-binding" evidence="8">
    <location>
        <begin position="43"/>
        <end position="231"/>
    </location>
</feature>
<feature type="compositionally biased region" description="Low complexity" evidence="6">
    <location>
        <begin position="1195"/>
        <end position="1210"/>
    </location>
</feature>
<dbReference type="SMART" id="SM00847">
    <property type="entry name" value="HA2"/>
    <property type="match status" value="1"/>
</dbReference>
<proteinExistence type="predicted"/>
<evidence type="ECO:0000256" key="6">
    <source>
        <dbReference type="SAM" id="MobiDB-lite"/>
    </source>
</evidence>
<dbReference type="CDD" id="cd18791">
    <property type="entry name" value="SF2_C_RHA"/>
    <property type="match status" value="1"/>
</dbReference>
<feature type="domain" description="RRM" evidence="7">
    <location>
        <begin position="870"/>
        <end position="948"/>
    </location>
</feature>
<dbReference type="PROSITE" id="PS50102">
    <property type="entry name" value="RRM"/>
    <property type="match status" value="1"/>
</dbReference>
<dbReference type="CDD" id="cd17917">
    <property type="entry name" value="DEXHc_RHA-like"/>
    <property type="match status" value="1"/>
</dbReference>
<evidence type="ECO:0000313" key="11">
    <source>
        <dbReference type="Proteomes" id="UP001189429"/>
    </source>
</evidence>
<dbReference type="InterPro" id="IPR000504">
    <property type="entry name" value="RRM_dom"/>
</dbReference>
<keyword evidence="5" id="KW-0694">RNA-binding</keyword>
<dbReference type="SMART" id="SM00360">
    <property type="entry name" value="RRM"/>
    <property type="match status" value="1"/>
</dbReference>
<evidence type="ECO:0000256" key="5">
    <source>
        <dbReference type="PROSITE-ProRule" id="PRU00176"/>
    </source>
</evidence>
<feature type="compositionally biased region" description="Low complexity" evidence="6">
    <location>
        <begin position="1317"/>
        <end position="1355"/>
    </location>
</feature>
<keyword evidence="4" id="KW-0067">ATP-binding</keyword>
<dbReference type="InterPro" id="IPR014001">
    <property type="entry name" value="Helicase_ATP-bd"/>
</dbReference>
<keyword evidence="1" id="KW-0547">Nucleotide-binding</keyword>
<feature type="compositionally biased region" description="Basic residues" evidence="6">
    <location>
        <begin position="1031"/>
        <end position="1044"/>
    </location>
</feature>
<dbReference type="SMART" id="SM00490">
    <property type="entry name" value="HELICc"/>
    <property type="match status" value="1"/>
</dbReference>
<evidence type="ECO:0000256" key="1">
    <source>
        <dbReference type="ARBA" id="ARBA00022741"/>
    </source>
</evidence>
<dbReference type="InterPro" id="IPR007502">
    <property type="entry name" value="Helicase-assoc_dom"/>
</dbReference>
<evidence type="ECO:0000313" key="10">
    <source>
        <dbReference type="EMBL" id="CAK0832306.1"/>
    </source>
</evidence>
<dbReference type="InterPro" id="IPR001650">
    <property type="entry name" value="Helicase_C-like"/>
</dbReference>
<feature type="compositionally biased region" description="Gly residues" evidence="6">
    <location>
        <begin position="1085"/>
        <end position="1094"/>
    </location>
</feature>
<gene>
    <name evidence="10" type="ORF">PCOR1329_LOCUS30360</name>
</gene>
<evidence type="ECO:0000256" key="4">
    <source>
        <dbReference type="ARBA" id="ARBA00022840"/>
    </source>
</evidence>
<evidence type="ECO:0000259" key="7">
    <source>
        <dbReference type="PROSITE" id="PS50102"/>
    </source>
</evidence>
<dbReference type="PROSITE" id="PS51192">
    <property type="entry name" value="HELICASE_ATP_BIND_1"/>
    <property type="match status" value="1"/>
</dbReference>
<feature type="compositionally biased region" description="Low complexity" evidence="6">
    <location>
        <begin position="1135"/>
        <end position="1145"/>
    </location>
</feature>
<feature type="compositionally biased region" description="Basic residues" evidence="6">
    <location>
        <begin position="1375"/>
        <end position="1398"/>
    </location>
</feature>
<dbReference type="PROSITE" id="PS51194">
    <property type="entry name" value="HELICASE_CTER"/>
    <property type="match status" value="1"/>
</dbReference>
<dbReference type="InterPro" id="IPR027417">
    <property type="entry name" value="P-loop_NTPase"/>
</dbReference>
<accession>A0ABN9SKK9</accession>
<organism evidence="10 11">
    <name type="scientific">Prorocentrum cordatum</name>
    <dbReference type="NCBI Taxonomy" id="2364126"/>
    <lineage>
        <taxon>Eukaryota</taxon>
        <taxon>Sar</taxon>
        <taxon>Alveolata</taxon>
        <taxon>Dinophyceae</taxon>
        <taxon>Prorocentrales</taxon>
        <taxon>Prorocentraceae</taxon>
        <taxon>Prorocentrum</taxon>
    </lineage>
</organism>
<feature type="compositionally biased region" description="Basic and acidic residues" evidence="6">
    <location>
        <begin position="1232"/>
        <end position="1241"/>
    </location>
</feature>
<dbReference type="SUPFAM" id="SSF52540">
    <property type="entry name" value="P-loop containing nucleoside triphosphate hydrolases"/>
    <property type="match status" value="1"/>
</dbReference>
<comment type="caution">
    <text evidence="10">The sequence shown here is derived from an EMBL/GenBank/DDBJ whole genome shotgun (WGS) entry which is preliminary data.</text>
</comment>
<sequence>MAADGGEGALLPYVPDTLQVPELAVLNVVKPPLPVLGHRKEVVRSVRENKVTILSGETGSGKSTQVPQFLLEEADLVPEGMRIVVTQPRRIACITLAERVAHERGEVQCRAVTDRAGRSSGMPRSPRCLSPHGSAGPQVGYQIRFVNNTSPSTRLVFCTTAVLLRQLHSDPCFDSVAVLCVDEVHERDVQTEFLLTAVRERLRQGEMSLRLVLMSATLQTDTFVSFFEGLRGSWLGSLPPDPDPRSCITVEGRMFPVKELFLEDALEWTGHRLVGSAHAKPKAVDAVLSRLAGARTQRAYSQETLRSLAVYSPKEVYLDLMVDLIRLFHKTSSRLGDKNKSGILVFLPGWADIASMQAKLHGEPGLWTLPLHSQISPEQQQSVFLDPPAGYRKVVLSTNVAETSVTIDDIVYVINSGVMKESVFDADRQLGALEVTLNTWANATQRAGRVGRTQEGVVVHIFPRWLMKELTKWPVPEMLSKSLEEVVLQLIALGLGDPHDVLAKSLSQPSVEAIEHAVWLLQEMGMVQDRQGLRAGDALLPLGRWLAPIPLHPMSAKALLYASLFGVLLPVAAMVAFLNLKSPFPQLDSGDKVRGGSKAAFCRGRASDHFATAAVYLDWRAQAAAGVGDAFVEEHGLSHETLEMGDQLVKSLLRLMTEEYEYDGDDACFADDADTGTWTSEAVFDDPRTWTLCKAALCAGFSPLFARCGAGRFESNCNEDLHGHSSSVNAGYRPVGNPYTSSSSLDDWVVYTDMMKLGRVSILESTAVSASYPLLFSRVLRPTSDAKQPGQIDFDGWRGNLSGGDQALAALQRARRWLSDQVERALETQSAGRLPESHLNRIAATLGHRSLAVKGVRGTKQLRIGAKEASTIWLGNLPDEVDQEDVEALFATCGAVYEVSLPTDRETGRRRGFGYVTMKSREEAQCAFQELNGVQMQNRRLRLELKGIQGTAIGHTSKWGRAAAKVDVVCGEQQPRNRWIQPPTKQDVNEIRSTFRVMAEQKSSRLSYRTRRQPTEASGRGALAGRAGERRARRRGGGRARAGRYGRPGSSGRAAPGARNDSSSRAAAQRTLEPHVEAVRNSAGAGRGRPGAGGEWKVSDPGARRGPLYLRPKVAKKRRLDFSALALWLPRRRTAAAPPHWSSGPGPAPWPRRAGPRPPRSARWCRSSRPWRGRRALRARGPRTWRRKRRRPTRTPRTTPAAPRPRWSPRGTRQSWRRQAPQSRCGGGRTKSFGERRRETPAPRTAQAAAAFPSRPPAAVPLRLRGCGPAAPRPWADLAARRPQTRRRSRTRGARRASRRAAAARAPPRRRREQPAHRAATGSRPSGSPRCPSRSSGSTPGAPPGSASMRSGARAIRPRWRRRPRRPGRPGSPRGRAHSPRRRRRQRGPRRRPRRAPGRRGPAASCARC</sequence>
<reference evidence="10" key="1">
    <citation type="submission" date="2023-10" db="EMBL/GenBank/DDBJ databases">
        <authorList>
            <person name="Chen Y."/>
            <person name="Shah S."/>
            <person name="Dougan E. K."/>
            <person name="Thang M."/>
            <person name="Chan C."/>
        </authorList>
    </citation>
    <scope>NUCLEOTIDE SEQUENCE [LARGE SCALE GENOMIC DNA]</scope>
</reference>
<feature type="region of interest" description="Disordered" evidence="6">
    <location>
        <begin position="1135"/>
        <end position="1409"/>
    </location>
</feature>
<dbReference type="SUPFAM" id="SSF54928">
    <property type="entry name" value="RNA-binding domain, RBD"/>
    <property type="match status" value="1"/>
</dbReference>
<evidence type="ECO:0000256" key="3">
    <source>
        <dbReference type="ARBA" id="ARBA00022806"/>
    </source>
</evidence>
<evidence type="ECO:0008006" key="12">
    <source>
        <dbReference type="Google" id="ProtNLM"/>
    </source>
</evidence>
<dbReference type="Gene3D" id="3.40.50.300">
    <property type="entry name" value="P-loop containing nucleotide triphosphate hydrolases"/>
    <property type="match status" value="2"/>
</dbReference>
<evidence type="ECO:0000256" key="2">
    <source>
        <dbReference type="ARBA" id="ARBA00022801"/>
    </source>
</evidence>
<dbReference type="InterPro" id="IPR011545">
    <property type="entry name" value="DEAD/DEAH_box_helicase_dom"/>
</dbReference>
<dbReference type="InterPro" id="IPR035979">
    <property type="entry name" value="RBD_domain_sf"/>
</dbReference>
<name>A0ABN9SKK9_9DINO</name>
<keyword evidence="11" id="KW-1185">Reference proteome</keyword>
<dbReference type="Pfam" id="PF00271">
    <property type="entry name" value="Helicase_C"/>
    <property type="match status" value="1"/>
</dbReference>
<feature type="compositionally biased region" description="Low complexity" evidence="6">
    <location>
        <begin position="1242"/>
        <end position="1253"/>
    </location>
</feature>
<dbReference type="PANTHER" id="PTHR18934">
    <property type="entry name" value="ATP-DEPENDENT RNA HELICASE"/>
    <property type="match status" value="1"/>
</dbReference>
<feature type="compositionally biased region" description="Basic residues" evidence="6">
    <location>
        <begin position="1169"/>
        <end position="1194"/>
    </location>
</feature>
<feature type="compositionally biased region" description="Low complexity" evidence="6">
    <location>
        <begin position="1399"/>
        <end position="1409"/>
    </location>
</feature>
<evidence type="ECO:0000259" key="9">
    <source>
        <dbReference type="PROSITE" id="PS51194"/>
    </source>
</evidence>
<dbReference type="Pfam" id="PF00270">
    <property type="entry name" value="DEAD"/>
    <property type="match status" value="1"/>
</dbReference>
<dbReference type="Pfam" id="PF00076">
    <property type="entry name" value="RRM_1"/>
    <property type="match status" value="1"/>
</dbReference>
<feature type="region of interest" description="Disordered" evidence="6">
    <location>
        <begin position="999"/>
        <end position="1107"/>
    </location>
</feature>
<feature type="compositionally biased region" description="Basic residues" evidence="6">
    <location>
        <begin position="1356"/>
        <end position="1368"/>
    </location>
</feature>
<dbReference type="Proteomes" id="UP001189429">
    <property type="component" value="Unassembled WGS sequence"/>
</dbReference>
<dbReference type="Pfam" id="PF21010">
    <property type="entry name" value="HA2_C"/>
    <property type="match status" value="1"/>
</dbReference>